<comment type="similarity">
    <text evidence="1">Belongs to the acyl coenzyme A hydrolase family.</text>
</comment>
<protein>
    <submittedName>
        <fullName evidence="3">Acyl-CoA thioesterase</fullName>
    </submittedName>
</protein>
<gene>
    <name evidence="3" type="ORF">FKV68_29965</name>
</gene>
<dbReference type="PROSITE" id="PS51770">
    <property type="entry name" value="HOTDOG_ACOT"/>
    <property type="match status" value="1"/>
</dbReference>
<dbReference type="GO" id="GO:0006637">
    <property type="term" value="P:acyl-CoA metabolic process"/>
    <property type="evidence" value="ECO:0007669"/>
    <property type="project" value="TreeGrafter"/>
</dbReference>
<evidence type="ECO:0000313" key="4">
    <source>
        <dbReference type="Proteomes" id="UP000510721"/>
    </source>
</evidence>
<organism evidence="3 4">
    <name type="scientific">Sinorhizobium mexicanum</name>
    <dbReference type="NCBI Taxonomy" id="375549"/>
    <lineage>
        <taxon>Bacteria</taxon>
        <taxon>Pseudomonadati</taxon>
        <taxon>Pseudomonadota</taxon>
        <taxon>Alphaproteobacteria</taxon>
        <taxon>Hyphomicrobiales</taxon>
        <taxon>Rhizobiaceae</taxon>
        <taxon>Sinorhizobium/Ensifer group</taxon>
        <taxon>Sinorhizobium</taxon>
    </lineage>
</organism>
<keyword evidence="4" id="KW-1185">Reference proteome</keyword>
<evidence type="ECO:0000256" key="1">
    <source>
        <dbReference type="ARBA" id="ARBA00010458"/>
    </source>
</evidence>
<name>A0A859QYR8_9HYPH</name>
<dbReference type="InterPro" id="IPR040170">
    <property type="entry name" value="Cytosol_ACT"/>
</dbReference>
<reference evidence="3 4" key="1">
    <citation type="submission" date="2019-06" db="EMBL/GenBank/DDBJ databases">
        <title>Complete genome sequence of Ensifer mexicanus ITTG R7 isolated from nodules of Acacia angustissima (Mill.) Kuntze.</title>
        <authorList>
            <person name="Rincon-Rosales R."/>
            <person name="Rogel M.A."/>
            <person name="Guerrero G."/>
            <person name="Rincon-Molina C.I."/>
            <person name="Lopez-Lopez A."/>
            <person name="Martinez-Romero E."/>
        </authorList>
    </citation>
    <scope>NUCLEOTIDE SEQUENCE [LARGE SCALE GENOMIC DNA]</scope>
    <source>
        <strain evidence="3 4">ITTG R7</strain>
        <plasmid evidence="4">pemeittgr7c</plasmid>
    </source>
</reference>
<dbReference type="Gene3D" id="3.10.129.10">
    <property type="entry name" value="Hotdog Thioesterase"/>
    <property type="match status" value="1"/>
</dbReference>
<dbReference type="GO" id="GO:0005829">
    <property type="term" value="C:cytosol"/>
    <property type="evidence" value="ECO:0007669"/>
    <property type="project" value="TreeGrafter"/>
</dbReference>
<keyword evidence="2" id="KW-0378">Hydrolase</keyword>
<dbReference type="SUPFAM" id="SSF54637">
    <property type="entry name" value="Thioesterase/thiol ester dehydrase-isomerase"/>
    <property type="match status" value="1"/>
</dbReference>
<keyword evidence="3" id="KW-0614">Plasmid</keyword>
<dbReference type="Proteomes" id="UP000510721">
    <property type="component" value="Plasmid pEmeITTGR7c"/>
</dbReference>
<dbReference type="InterPro" id="IPR033120">
    <property type="entry name" value="HOTDOG_ACOT"/>
</dbReference>
<dbReference type="PANTHER" id="PTHR11049:SF16">
    <property type="entry name" value="PROTEIN VDLD"/>
    <property type="match status" value="1"/>
</dbReference>
<evidence type="ECO:0000256" key="2">
    <source>
        <dbReference type="ARBA" id="ARBA00022801"/>
    </source>
</evidence>
<dbReference type="Pfam" id="PF03061">
    <property type="entry name" value="4HBT"/>
    <property type="match status" value="1"/>
</dbReference>
<dbReference type="PANTHER" id="PTHR11049">
    <property type="entry name" value="ACYL COENZYME A THIOESTER HYDROLASE"/>
    <property type="match status" value="1"/>
</dbReference>
<dbReference type="InterPro" id="IPR029069">
    <property type="entry name" value="HotDog_dom_sf"/>
</dbReference>
<evidence type="ECO:0000313" key="3">
    <source>
        <dbReference type="EMBL" id="QLL65546.1"/>
    </source>
</evidence>
<dbReference type="GO" id="GO:0052816">
    <property type="term" value="F:long-chain fatty acyl-CoA hydrolase activity"/>
    <property type="evidence" value="ECO:0007669"/>
    <property type="project" value="TreeGrafter"/>
</dbReference>
<dbReference type="AlphaFoldDB" id="A0A859QYR8"/>
<geneLocation type="plasmid" evidence="4">
    <name>pemeittgr7c</name>
</geneLocation>
<dbReference type="CDD" id="cd03442">
    <property type="entry name" value="BFIT_BACH"/>
    <property type="match status" value="1"/>
</dbReference>
<dbReference type="RefSeq" id="WP_180942448.1">
    <property type="nucleotide sequence ID" value="NZ_CP041241.1"/>
</dbReference>
<dbReference type="InterPro" id="IPR006683">
    <property type="entry name" value="Thioestr_dom"/>
</dbReference>
<dbReference type="KEGG" id="emx:FKV68_29965"/>
<accession>A0A859QYR8</accession>
<sequence length="171" mass="19113">MTSTEQDARRLEMTVLMTPDMANFSGKVHGGALLNLLDRVAFSCASRFSKQYAVTLSVDQVIFKEPIHVGELVTFRASINYAGRTSMEVGIRVEAEDIRAGTRRHTNSCYFTMVAVDSGGRPVEVPQWRPETAADQRRHRAAELRRTLRREFANRLEAVAKTGRDVEGPGD</sequence>
<proteinExistence type="inferred from homology"/>
<dbReference type="EMBL" id="CP041241">
    <property type="protein sequence ID" value="QLL65546.1"/>
    <property type="molecule type" value="Genomic_DNA"/>
</dbReference>